<protein>
    <recommendedName>
        <fullName evidence="2 12">Cell division ATP-binding protein FtsE</fullName>
    </recommendedName>
</protein>
<keyword evidence="6 12" id="KW-0547">Nucleotide-binding</keyword>
<proteinExistence type="inferred from homology"/>
<dbReference type="GO" id="GO:0005524">
    <property type="term" value="F:ATP binding"/>
    <property type="evidence" value="ECO:0007669"/>
    <property type="project" value="UniProtKB-UniRule"/>
</dbReference>
<evidence type="ECO:0000256" key="1">
    <source>
        <dbReference type="ARBA" id="ARBA00005417"/>
    </source>
</evidence>
<dbReference type="Proteomes" id="UP000051264">
    <property type="component" value="Unassembled WGS sequence"/>
</dbReference>
<evidence type="ECO:0000256" key="6">
    <source>
        <dbReference type="ARBA" id="ARBA00022741"/>
    </source>
</evidence>
<organism evidence="14 15">
    <name type="scientific">Latilactobacillus fuchuensis DSM 14340 = JCM 11249</name>
    <dbReference type="NCBI Taxonomy" id="1423747"/>
    <lineage>
        <taxon>Bacteria</taxon>
        <taxon>Bacillati</taxon>
        <taxon>Bacillota</taxon>
        <taxon>Bacilli</taxon>
        <taxon>Lactobacillales</taxon>
        <taxon>Lactobacillaceae</taxon>
        <taxon>Latilactobacillus</taxon>
    </lineage>
</organism>
<dbReference type="AlphaFoldDB" id="A0A0R1RXF8"/>
<dbReference type="STRING" id="1423747.FC69_GL000477"/>
<comment type="similarity">
    <text evidence="1 12">Belongs to the ABC transporter superfamily.</text>
</comment>
<dbReference type="GO" id="GO:0051301">
    <property type="term" value="P:cell division"/>
    <property type="evidence" value="ECO:0007669"/>
    <property type="project" value="UniProtKB-UniRule"/>
</dbReference>
<evidence type="ECO:0000256" key="8">
    <source>
        <dbReference type="ARBA" id="ARBA00023136"/>
    </source>
</evidence>
<keyword evidence="5 12" id="KW-0132">Cell division</keyword>
<keyword evidence="7 12" id="KW-0067">ATP-binding</keyword>
<accession>A0A0R1RXF8</accession>
<dbReference type="PROSITE" id="PS50893">
    <property type="entry name" value="ABC_TRANSPORTER_2"/>
    <property type="match status" value="1"/>
</dbReference>
<evidence type="ECO:0000256" key="7">
    <source>
        <dbReference type="ARBA" id="ARBA00022840"/>
    </source>
</evidence>
<evidence type="ECO:0000256" key="9">
    <source>
        <dbReference type="ARBA" id="ARBA00023306"/>
    </source>
</evidence>
<evidence type="ECO:0000256" key="10">
    <source>
        <dbReference type="ARBA" id="ARBA00049360"/>
    </source>
</evidence>
<dbReference type="SMART" id="SM00382">
    <property type="entry name" value="AAA"/>
    <property type="match status" value="1"/>
</dbReference>
<comment type="subunit">
    <text evidence="12">Homodimer. Forms a membrane-associated complex with FtsX.</text>
</comment>
<dbReference type="FunFam" id="3.40.50.300:FF:000056">
    <property type="entry name" value="Cell division ATP-binding protein FtsE"/>
    <property type="match status" value="1"/>
</dbReference>
<dbReference type="NCBIfam" id="TIGR02673">
    <property type="entry name" value="FtsE"/>
    <property type="match status" value="1"/>
</dbReference>
<dbReference type="PROSITE" id="PS00211">
    <property type="entry name" value="ABC_TRANSPORTER_1"/>
    <property type="match status" value="1"/>
</dbReference>
<name>A0A0R1RXF8_9LACO</name>
<evidence type="ECO:0000259" key="13">
    <source>
        <dbReference type="PROSITE" id="PS50893"/>
    </source>
</evidence>
<dbReference type="GO" id="GO:0005886">
    <property type="term" value="C:plasma membrane"/>
    <property type="evidence" value="ECO:0007669"/>
    <property type="project" value="UniProtKB-SubCell"/>
</dbReference>
<dbReference type="GO" id="GO:0022857">
    <property type="term" value="F:transmembrane transporter activity"/>
    <property type="evidence" value="ECO:0007669"/>
    <property type="project" value="TreeGrafter"/>
</dbReference>
<dbReference type="eggNOG" id="COG2884">
    <property type="taxonomic scope" value="Bacteria"/>
</dbReference>
<comment type="subcellular location">
    <subcellularLocation>
        <location evidence="12">Cell membrane</location>
        <topology evidence="12">Peripheral membrane protein</topology>
        <orientation evidence="12">Cytoplasmic side</orientation>
    </subcellularLocation>
</comment>
<reference evidence="14 15" key="1">
    <citation type="journal article" date="2015" name="Genome Announc.">
        <title>Expanding the biotechnology potential of lactobacilli through comparative genomics of 213 strains and associated genera.</title>
        <authorList>
            <person name="Sun Z."/>
            <person name="Harris H.M."/>
            <person name="McCann A."/>
            <person name="Guo C."/>
            <person name="Argimon S."/>
            <person name="Zhang W."/>
            <person name="Yang X."/>
            <person name="Jeffery I.B."/>
            <person name="Cooney J.C."/>
            <person name="Kagawa T.F."/>
            <person name="Liu W."/>
            <person name="Song Y."/>
            <person name="Salvetti E."/>
            <person name="Wrobel A."/>
            <person name="Rasinkangas P."/>
            <person name="Parkhill J."/>
            <person name="Rea M.C."/>
            <person name="O'Sullivan O."/>
            <person name="Ritari J."/>
            <person name="Douillard F.P."/>
            <person name="Paul Ross R."/>
            <person name="Yang R."/>
            <person name="Briner A.E."/>
            <person name="Felis G.E."/>
            <person name="de Vos W.M."/>
            <person name="Barrangou R."/>
            <person name="Klaenhammer T.R."/>
            <person name="Caufield P.W."/>
            <person name="Cui Y."/>
            <person name="Zhang H."/>
            <person name="O'Toole P.W."/>
        </authorList>
    </citation>
    <scope>NUCLEOTIDE SEQUENCE [LARGE SCALE GENOMIC DNA]</scope>
    <source>
        <strain evidence="14 15">DSM 14340</strain>
    </source>
</reference>
<dbReference type="OrthoDB" id="9791546at2"/>
<feature type="domain" description="ABC transporter" evidence="13">
    <location>
        <begin position="2"/>
        <end position="227"/>
    </location>
</feature>
<dbReference type="EMBL" id="AZEX01000012">
    <property type="protein sequence ID" value="KRL61719.1"/>
    <property type="molecule type" value="Genomic_DNA"/>
</dbReference>
<dbReference type="PANTHER" id="PTHR24220:SF470">
    <property type="entry name" value="CELL DIVISION ATP-BINDING PROTEIN FTSE"/>
    <property type="match status" value="1"/>
</dbReference>
<comment type="catalytic activity">
    <reaction evidence="10">
        <text>ATP + H2O = ADP + phosphate + H(+)</text>
        <dbReference type="Rhea" id="RHEA:13065"/>
        <dbReference type="ChEBI" id="CHEBI:15377"/>
        <dbReference type="ChEBI" id="CHEBI:15378"/>
        <dbReference type="ChEBI" id="CHEBI:30616"/>
        <dbReference type="ChEBI" id="CHEBI:43474"/>
        <dbReference type="ChEBI" id="CHEBI:456216"/>
    </reaction>
</comment>
<sequence length="228" mass="25624">MIQMTHVSKKYANGVTAIKDLSVTIEPGEFTYIVGPSGAGKSTFIKMLYHQLRATSGEISVAGFDLIAMKDRDVPYLRRKMGVVFQDFKLLPRLTVFENIAYAMEVIEVEPQEIKERVLEVLEMVGLKGEIRRFPNELSGGEQQRVAVARAIVNRPEVLIADEPTGNLDPETSEGIMDILEAINKKGTIVLMATHNKQMVNERTHRVLAIEDGRLVRDEKEGEYGYED</sequence>
<comment type="caution">
    <text evidence="14">The sequence shown here is derived from an EMBL/GenBank/DDBJ whole genome shotgun (WGS) entry which is preliminary data.</text>
</comment>
<dbReference type="PANTHER" id="PTHR24220">
    <property type="entry name" value="IMPORT ATP-BINDING PROTEIN"/>
    <property type="match status" value="1"/>
</dbReference>
<keyword evidence="9 12" id="KW-0131">Cell cycle</keyword>
<evidence type="ECO:0000256" key="3">
    <source>
        <dbReference type="ARBA" id="ARBA00022448"/>
    </source>
</evidence>
<dbReference type="GO" id="GO:0016887">
    <property type="term" value="F:ATP hydrolysis activity"/>
    <property type="evidence" value="ECO:0007669"/>
    <property type="project" value="InterPro"/>
</dbReference>
<dbReference type="InterPro" id="IPR027417">
    <property type="entry name" value="P-loop_NTPase"/>
</dbReference>
<evidence type="ECO:0000313" key="15">
    <source>
        <dbReference type="Proteomes" id="UP000051264"/>
    </source>
</evidence>
<keyword evidence="8 12" id="KW-0472">Membrane</keyword>
<dbReference type="InterPro" id="IPR003439">
    <property type="entry name" value="ABC_transporter-like_ATP-bd"/>
</dbReference>
<evidence type="ECO:0000256" key="5">
    <source>
        <dbReference type="ARBA" id="ARBA00022618"/>
    </source>
</evidence>
<dbReference type="Gene3D" id="3.40.50.300">
    <property type="entry name" value="P-loop containing nucleotide triphosphate hydrolases"/>
    <property type="match status" value="1"/>
</dbReference>
<dbReference type="InterPro" id="IPR005286">
    <property type="entry name" value="Cell_div_FtsE"/>
</dbReference>
<dbReference type="InterPro" id="IPR017871">
    <property type="entry name" value="ABC_transporter-like_CS"/>
</dbReference>
<gene>
    <name evidence="12" type="primary">ftsE</name>
    <name evidence="14" type="ORF">FC69_GL000477</name>
</gene>
<evidence type="ECO:0000256" key="11">
    <source>
        <dbReference type="ARBA" id="ARBA00055994"/>
    </source>
</evidence>
<evidence type="ECO:0000256" key="12">
    <source>
        <dbReference type="RuleBase" id="RU365094"/>
    </source>
</evidence>
<evidence type="ECO:0000256" key="4">
    <source>
        <dbReference type="ARBA" id="ARBA00022475"/>
    </source>
</evidence>
<dbReference type="PATRIC" id="fig|1423747.3.peg.485"/>
<keyword evidence="4 12" id="KW-1003">Cell membrane</keyword>
<comment type="function">
    <text evidence="11">Part of the ABC transporter FtsEX involved in cellular division. Has ATPase activity. Essential for cell division and viability.</text>
</comment>
<evidence type="ECO:0000256" key="2">
    <source>
        <dbReference type="ARBA" id="ARBA00020019"/>
    </source>
</evidence>
<keyword evidence="3" id="KW-0813">Transport</keyword>
<dbReference type="InterPro" id="IPR015854">
    <property type="entry name" value="ABC_transpr_LolD-like"/>
</dbReference>
<dbReference type="InterPro" id="IPR003593">
    <property type="entry name" value="AAA+_ATPase"/>
</dbReference>
<dbReference type="Pfam" id="PF00005">
    <property type="entry name" value="ABC_tran"/>
    <property type="match status" value="1"/>
</dbReference>
<evidence type="ECO:0000313" key="14">
    <source>
        <dbReference type="EMBL" id="KRL61719.1"/>
    </source>
</evidence>
<dbReference type="SUPFAM" id="SSF52540">
    <property type="entry name" value="P-loop containing nucleoside triphosphate hydrolases"/>
    <property type="match status" value="1"/>
</dbReference>